<dbReference type="GO" id="GO:0051015">
    <property type="term" value="F:actin filament binding"/>
    <property type="evidence" value="ECO:0007669"/>
    <property type="project" value="TreeGrafter"/>
</dbReference>
<organism evidence="5 6">
    <name type="scientific">Rotaria socialis</name>
    <dbReference type="NCBI Taxonomy" id="392032"/>
    <lineage>
        <taxon>Eukaryota</taxon>
        <taxon>Metazoa</taxon>
        <taxon>Spiralia</taxon>
        <taxon>Gnathifera</taxon>
        <taxon>Rotifera</taxon>
        <taxon>Eurotatoria</taxon>
        <taxon>Bdelloidea</taxon>
        <taxon>Philodinida</taxon>
        <taxon>Philodinidae</taxon>
        <taxon>Rotaria</taxon>
    </lineage>
</organism>
<dbReference type="InterPro" id="IPR015425">
    <property type="entry name" value="FH2_Formin"/>
</dbReference>
<dbReference type="Gene3D" id="1.25.10.10">
    <property type="entry name" value="Leucine-rich Repeat Variant"/>
    <property type="match status" value="1"/>
</dbReference>
<dbReference type="SUPFAM" id="SSF101447">
    <property type="entry name" value="Formin homology 2 domain (FH2 domain)"/>
    <property type="match status" value="1"/>
</dbReference>
<dbReference type="SUPFAM" id="SSF48371">
    <property type="entry name" value="ARM repeat"/>
    <property type="match status" value="1"/>
</dbReference>
<evidence type="ECO:0000313" key="6">
    <source>
        <dbReference type="Proteomes" id="UP000663825"/>
    </source>
</evidence>
<comment type="caution">
    <text evidence="5">The sequence shown here is derived from an EMBL/GenBank/DDBJ whole genome shotgun (WGS) entry which is preliminary data.</text>
</comment>
<feature type="region of interest" description="Disordered" evidence="2">
    <location>
        <begin position="1328"/>
        <end position="1375"/>
    </location>
</feature>
<dbReference type="GO" id="GO:0030866">
    <property type="term" value="P:cortical actin cytoskeleton organization"/>
    <property type="evidence" value="ECO:0007669"/>
    <property type="project" value="TreeGrafter"/>
</dbReference>
<feature type="compositionally biased region" description="Polar residues" evidence="2">
    <location>
        <begin position="643"/>
        <end position="652"/>
    </location>
</feature>
<feature type="domain" description="FH2" evidence="4">
    <location>
        <begin position="854"/>
        <end position="1244"/>
    </location>
</feature>
<dbReference type="FunFam" id="1.25.10.10:FF:000056">
    <property type="entry name" value="FH1/FH2 domain-containing protein 3 isoform X1"/>
    <property type="match status" value="1"/>
</dbReference>
<dbReference type="InterPro" id="IPR016024">
    <property type="entry name" value="ARM-type_fold"/>
</dbReference>
<feature type="compositionally biased region" description="Polar residues" evidence="2">
    <location>
        <begin position="530"/>
        <end position="554"/>
    </location>
</feature>
<dbReference type="PANTHER" id="PTHR45920:SF4">
    <property type="entry name" value="FORMIN HOMOLOGY 2 DOMAIN CONTAINING, ISOFORM I"/>
    <property type="match status" value="1"/>
</dbReference>
<feature type="domain" description="GBD/FH3" evidence="3">
    <location>
        <begin position="71"/>
        <end position="433"/>
    </location>
</feature>
<dbReference type="InterPro" id="IPR011989">
    <property type="entry name" value="ARM-like"/>
</dbReference>
<dbReference type="PROSITE" id="PS51232">
    <property type="entry name" value="GBD_FH3"/>
    <property type="match status" value="1"/>
</dbReference>
<evidence type="ECO:0000313" key="5">
    <source>
        <dbReference type="EMBL" id="CAF2994358.1"/>
    </source>
</evidence>
<name>A0A817L1Y9_9BILA</name>
<feature type="compositionally biased region" description="Polar residues" evidence="2">
    <location>
        <begin position="1351"/>
        <end position="1367"/>
    </location>
</feature>
<dbReference type="Pfam" id="PF02181">
    <property type="entry name" value="FH2"/>
    <property type="match status" value="1"/>
</dbReference>
<dbReference type="Pfam" id="PF18382">
    <property type="entry name" value="Formin_GBD_N"/>
    <property type="match status" value="1"/>
</dbReference>
<dbReference type="SMART" id="SM00498">
    <property type="entry name" value="FH2"/>
    <property type="match status" value="1"/>
</dbReference>
<proteinExistence type="predicted"/>
<dbReference type="PROSITE" id="PS51444">
    <property type="entry name" value="FH2"/>
    <property type="match status" value="1"/>
</dbReference>
<feature type="region of interest" description="Disordered" evidence="2">
    <location>
        <begin position="430"/>
        <end position="652"/>
    </location>
</feature>
<dbReference type="Gene3D" id="1.20.58.2220">
    <property type="entry name" value="Formin, FH2 domain"/>
    <property type="match status" value="1"/>
</dbReference>
<feature type="compositionally biased region" description="Pro residues" evidence="2">
    <location>
        <begin position="779"/>
        <end position="819"/>
    </location>
</feature>
<reference evidence="5" key="1">
    <citation type="submission" date="2021-02" db="EMBL/GenBank/DDBJ databases">
        <authorList>
            <person name="Nowell W R."/>
        </authorList>
    </citation>
    <scope>NUCLEOTIDE SEQUENCE</scope>
</reference>
<dbReference type="Pfam" id="PF24959">
    <property type="entry name" value="FH3_FHOD1-3"/>
    <property type="match status" value="1"/>
</dbReference>
<feature type="compositionally biased region" description="Polar residues" evidence="2">
    <location>
        <begin position="561"/>
        <end position="581"/>
    </location>
</feature>
<dbReference type="InterPro" id="IPR041387">
    <property type="entry name" value="FHOD1_GBD_N"/>
</dbReference>
<dbReference type="InterPro" id="IPR042201">
    <property type="entry name" value="FH2_Formin_sf"/>
</dbReference>
<evidence type="ECO:0000259" key="3">
    <source>
        <dbReference type="PROSITE" id="PS51232"/>
    </source>
</evidence>
<dbReference type="PANTHER" id="PTHR45920">
    <property type="entry name" value="FORMIN HOMOLOGY 2 DOMAIN CONTAINING, ISOFORM I"/>
    <property type="match status" value="1"/>
</dbReference>
<dbReference type="InterPro" id="IPR056771">
    <property type="entry name" value="FH3_FHOD1-3-like"/>
</dbReference>
<dbReference type="InterPro" id="IPR014768">
    <property type="entry name" value="GBD/FH3_dom"/>
</dbReference>
<accession>A0A817L1Y9</accession>
<evidence type="ECO:0000256" key="1">
    <source>
        <dbReference type="ARBA" id="ARBA00023203"/>
    </source>
</evidence>
<evidence type="ECO:0008006" key="7">
    <source>
        <dbReference type="Google" id="ProtNLM"/>
    </source>
</evidence>
<feature type="region of interest" description="Disordered" evidence="2">
    <location>
        <begin position="1"/>
        <end position="21"/>
    </location>
</feature>
<feature type="compositionally biased region" description="Polar residues" evidence="2">
    <location>
        <begin position="590"/>
        <end position="607"/>
    </location>
</feature>
<sequence length="1431" mass="159444">MSTSSLASSTTNTYNDTNGLNGNSSTLQCRVQYLDDTDPFSSVNLPEPARPPSFTFLTATVLSNQISSVHKVLNAPHKIPDCTLQLCRQDGSKSELGPYLDIDQTLEEQREDIEAFTEGRKWSIVLRTQLSVRVHACIDKLLNSDGRELRRSLFSLKQIFQDDKDLVHEFVNNQGLQCLVKIGGAADQNYQNYILRALGQLMLYVDGMNAVMNQNEVVQWLYSLVESSFRLVVKTSLKLLIVFAEYTESNALLILAAVTKVDRASKRLLWSNAMKILNEMDNSASEVVLLIITLFNTILSAMPDQDTFYDMTDALEKQGMQRCTQFFLNRKPVEPDLVEQFNIYDAALRHEDGEDDTTASQSIRRRIPRTKSIFERTSSRRYSSVDLEPNGFCDNQQERMINDNTNHGHIRQNHLHFIDSILRQNDDAIVSSNGHDESTISFDGEDNSDERKARVKSAAGDRISMRRCSSNAILTTPRKEQEAPKPVPDSSAIRRMQNRWEAETQQREAAAAKAQIPKLASTGRSRDRWATSNDTSAANVDTQRSNQQPSPSTGRSRDRWATSNDTSAANVDTQRSNQQPSPLKAMPSSDVHTVPSSRFTRPSTSFDAVSPPATPSHHQNNQQPLSPRATEPKVFSRPPPAHQKTTTSTSAIEALTRQISLSSTGGNDATLTTNGQATILVKDAKVTPATELVGAVTRAKDSLQQATTKPSQLILPGIGLSGQLPDSLLSKPRSDNDLQWEFIVGKLLSRRLVVQDLNFEELDDRDDKSIFTMGGGHMGPPPPPPPMMNGVGPPPPPPMMPGFSLPPPPPPPPMGGIPPPPPFLPRGMGPPPPPPPMNMSNGNFNGAPRPPPPTAQTNNKSVKTIRLHWRDAAPNMLPTTSGTDDSLWKSLNKVPLDTEKLAQLFELKQSEVKIKKGGDVKKEITVLDTKRSNAINIGLTVLPPARTIKAAILKMDSSVINKEGIEKLLTMLPTEEEKNRIIEAQMASTDIPLGNAEQFLLTLASVVELEARLKLWLFKLDFDNIELEIAEPLMDLKNGMKILKDNKTFRHIMEVLLAVGNYLNGVESIGFQLDYLSKVPEVKDTIQKHSLLFHVCNIVVEKYPETSDFYSEIGEITRCSKVDFDELEQKLIKVESDCRASFDHLRAISKHETPQVKTKLSEFLTDCAERICLLKLIHRRVMNRYQKFLIWLGYSPGILKDTKITTFCKILSEFALEYRTTRDRITTQKQKKQNRGERNRTRGKLITEIIPEKSGLLKHALPNDCRTDDEAEFMYQRTIDKLNPPNNRTNNDSSHTVPAVTKQQLNPLTKQSSVSSGLAAAVHNASKQETMMPGHRPREKAASNALKKPAVQSSSTLGVKQSSNPNETEAFDTSDELLDDLVKNATLTASRDALKQRKTARYGAQRRSLRRTLHLGLNEEERAEVLGAGTK</sequence>
<gene>
    <name evidence="5" type="ORF">TIS948_LOCUS1131</name>
</gene>
<dbReference type="Proteomes" id="UP000663825">
    <property type="component" value="Unassembled WGS sequence"/>
</dbReference>
<dbReference type="OrthoDB" id="5332616at2759"/>
<evidence type="ECO:0000256" key="2">
    <source>
        <dbReference type="SAM" id="MobiDB-lite"/>
    </source>
</evidence>
<evidence type="ECO:0000259" key="4">
    <source>
        <dbReference type="PROSITE" id="PS51444"/>
    </source>
</evidence>
<dbReference type="GO" id="GO:0005737">
    <property type="term" value="C:cytoplasm"/>
    <property type="evidence" value="ECO:0007669"/>
    <property type="project" value="TreeGrafter"/>
</dbReference>
<feature type="compositionally biased region" description="Polar residues" evidence="2">
    <location>
        <begin position="616"/>
        <end position="625"/>
    </location>
</feature>
<dbReference type="EMBL" id="CAJNXB010000032">
    <property type="protein sequence ID" value="CAF2994358.1"/>
    <property type="molecule type" value="Genomic_DNA"/>
</dbReference>
<keyword evidence="1" id="KW-0009">Actin-binding</keyword>
<protein>
    <recommendedName>
        <fullName evidence="7">FH1/FH2 domain-containing protein 3</fullName>
    </recommendedName>
</protein>
<feature type="region of interest" description="Disordered" evidence="2">
    <location>
        <begin position="776"/>
        <end position="819"/>
    </location>
</feature>
<dbReference type="GO" id="GO:0005856">
    <property type="term" value="C:cytoskeleton"/>
    <property type="evidence" value="ECO:0007669"/>
    <property type="project" value="TreeGrafter"/>
</dbReference>
<feature type="compositionally biased region" description="Low complexity" evidence="2">
    <location>
        <begin position="1"/>
        <end position="13"/>
    </location>
</feature>